<dbReference type="PIRSF" id="PIRSF018153">
    <property type="entry name" value="Glyco_trans_15"/>
    <property type="match status" value="1"/>
</dbReference>
<keyword evidence="7" id="KW-0812">Transmembrane</keyword>
<feature type="active site" description="Nucleophile" evidence="6">
    <location>
        <position position="352"/>
    </location>
</feature>
<dbReference type="Gene3D" id="3.90.550.10">
    <property type="entry name" value="Spore Coat Polysaccharide Biosynthesis Protein SpsA, Chain A"/>
    <property type="match status" value="1"/>
</dbReference>
<keyword evidence="7" id="KW-1133">Transmembrane helix</keyword>
<evidence type="ECO:0000256" key="4">
    <source>
        <dbReference type="ARBA" id="ARBA00022679"/>
    </source>
</evidence>
<dbReference type="Pfam" id="PF01793">
    <property type="entry name" value="Glyco_transf_15"/>
    <property type="match status" value="2"/>
</dbReference>
<reference evidence="9" key="1">
    <citation type="submission" date="2016-03" db="EMBL/GenBank/DDBJ databases">
        <authorList>
            <person name="Devillers Hugo."/>
        </authorList>
    </citation>
    <scope>NUCLEOTIDE SEQUENCE [LARGE SCALE GENOMIC DNA]</scope>
</reference>
<evidence type="ECO:0000313" key="9">
    <source>
        <dbReference type="Proteomes" id="UP000189911"/>
    </source>
</evidence>
<evidence type="ECO:0000256" key="6">
    <source>
        <dbReference type="PIRSR" id="PIRSR018153-1"/>
    </source>
</evidence>
<evidence type="ECO:0000313" key="8">
    <source>
        <dbReference type="EMBL" id="SCV05380.1"/>
    </source>
</evidence>
<dbReference type="EMBL" id="LT598447">
    <property type="protein sequence ID" value="SCV05380.1"/>
    <property type="molecule type" value="Genomic_DNA"/>
</dbReference>
<accession>A0A1G4KLM6</accession>
<dbReference type="GO" id="GO:0000026">
    <property type="term" value="F:alpha-1,2-mannosyltransferase activity"/>
    <property type="evidence" value="ECO:0007669"/>
    <property type="project" value="TreeGrafter"/>
</dbReference>
<dbReference type="PANTHER" id="PTHR31121">
    <property type="entry name" value="ALPHA-1,2 MANNOSYLTRANSFERASE KTR1"/>
    <property type="match status" value="1"/>
</dbReference>
<dbReference type="InterPro" id="IPR002685">
    <property type="entry name" value="Glyco_trans_15"/>
</dbReference>
<dbReference type="OrthoDB" id="439943at2759"/>
<organism evidence="8 9">
    <name type="scientific">Lachancea nothofagi CBS 11611</name>
    <dbReference type="NCBI Taxonomy" id="1266666"/>
    <lineage>
        <taxon>Eukaryota</taxon>
        <taxon>Fungi</taxon>
        <taxon>Dikarya</taxon>
        <taxon>Ascomycota</taxon>
        <taxon>Saccharomycotina</taxon>
        <taxon>Saccharomycetes</taxon>
        <taxon>Saccharomycetales</taxon>
        <taxon>Saccharomycetaceae</taxon>
        <taxon>Lachancea</taxon>
    </lineage>
</organism>
<sequence length="508" mass="59739">MQPRRFRERIRWKILKAAGFCCILVVIWALFGKWTARLRDDYSYAHVDIGTERDAVFVEGCVDPQSYQQQAGYVPQNATFVMLTRNEELSGVLSTIHSIERHFNQWYQYPYVFINDESFTDEFVRQVKAATRAEIRFGVLSDLEWEFPPDVREKLVFKESIENQGDRGIMYGSLESYHKMCRFYSGAFYKHPLVAQYEWYWRIEPDVEFFCDLTYDPFYEMSRTGKKYGFTVFLEELYWSVPNLFRYTRSFIRQNHIQTGNLWHLFVKDYNIVSGDSVLESFINHEAEIESEVVTQMKIQALMDAAKKDGSDDLDSEALEFLVDRALRRVPIIEDKFDNEEFNLCHFWSNFEIARVDLFNSGLYAKFFEFLEKSGGFWTERWGDAPVHSLGLGLMLDVEDVHYFRDIGYQHSTIIHCPMNKADAQLPYVENPDYSKVSQVNNDMYKIFSHVTRTKGQNEDVGVGCRCVCPKDADIEDSNQCFGKWYDITRDDYESPTALKLNLDLEED</sequence>
<keyword evidence="3" id="KW-0328">Glycosyltransferase</keyword>
<dbReference type="GO" id="GO:0005794">
    <property type="term" value="C:Golgi apparatus"/>
    <property type="evidence" value="ECO:0007669"/>
    <property type="project" value="TreeGrafter"/>
</dbReference>
<dbReference type="GO" id="GO:0016020">
    <property type="term" value="C:membrane"/>
    <property type="evidence" value="ECO:0007669"/>
    <property type="project" value="UniProtKB-SubCell"/>
</dbReference>
<keyword evidence="4" id="KW-0808">Transferase</keyword>
<dbReference type="InterPro" id="IPR029044">
    <property type="entry name" value="Nucleotide-diphossugar_trans"/>
</dbReference>
<dbReference type="SUPFAM" id="SSF53448">
    <property type="entry name" value="Nucleotide-diphospho-sugar transferases"/>
    <property type="match status" value="1"/>
</dbReference>
<keyword evidence="5" id="KW-0735">Signal-anchor</keyword>
<evidence type="ECO:0000256" key="2">
    <source>
        <dbReference type="ARBA" id="ARBA00007677"/>
    </source>
</evidence>
<comment type="subcellular location">
    <subcellularLocation>
        <location evidence="1">Membrane</location>
        <topology evidence="1">Single-pass type II membrane protein</topology>
    </subcellularLocation>
</comment>
<evidence type="ECO:0000256" key="7">
    <source>
        <dbReference type="SAM" id="Phobius"/>
    </source>
</evidence>
<keyword evidence="9" id="KW-1185">Reference proteome</keyword>
<comment type="similarity">
    <text evidence="2">Belongs to the glycosyltransferase 15 family.</text>
</comment>
<dbReference type="AlphaFoldDB" id="A0A1G4KLM6"/>
<dbReference type="GO" id="GO:0006487">
    <property type="term" value="P:protein N-linked glycosylation"/>
    <property type="evidence" value="ECO:0007669"/>
    <property type="project" value="TreeGrafter"/>
</dbReference>
<name>A0A1G4KLM6_9SACH</name>
<proteinExistence type="inferred from homology"/>
<keyword evidence="7" id="KW-0472">Membrane</keyword>
<evidence type="ECO:0000256" key="5">
    <source>
        <dbReference type="ARBA" id="ARBA00022968"/>
    </source>
</evidence>
<gene>
    <name evidence="8" type="ORF">LANO_0H06216G</name>
</gene>
<dbReference type="GO" id="GO:0000032">
    <property type="term" value="P:cell wall mannoprotein biosynthetic process"/>
    <property type="evidence" value="ECO:0007669"/>
    <property type="project" value="TreeGrafter"/>
</dbReference>
<dbReference type="Proteomes" id="UP000189911">
    <property type="component" value="Chromosome H"/>
</dbReference>
<protein>
    <submittedName>
        <fullName evidence="8">LANO_0H06216g1_1</fullName>
    </submittedName>
</protein>
<dbReference type="PANTHER" id="PTHR31121:SF2">
    <property type="entry name" value="MANNOSYLTRANSFERASE KTR5-RELATED"/>
    <property type="match status" value="1"/>
</dbReference>
<evidence type="ECO:0000256" key="1">
    <source>
        <dbReference type="ARBA" id="ARBA00004606"/>
    </source>
</evidence>
<feature type="transmembrane region" description="Helical" evidence="7">
    <location>
        <begin position="12"/>
        <end position="31"/>
    </location>
</feature>
<evidence type="ECO:0000256" key="3">
    <source>
        <dbReference type="ARBA" id="ARBA00022676"/>
    </source>
</evidence>